<sequence>MTCGADYDCRQLPEEQPYRIMRLNRRPAVGPSHQGACGAAEECGGPHTRSSRSSESRSAPSLQVYVAPASETDAPAFPSTPPHVGGDAAVPSQRLHLRGASTTRAVSCHLEGGAALVTDEARLLFAGRGPAPGGACTAMQQHVQLFRDPTATATPPFGDTASTAAAAAAAAGPAHCRRARLEMLRGSGPLW</sequence>
<dbReference type="Proteomes" id="UP000284403">
    <property type="component" value="Unassembled WGS sequence"/>
</dbReference>
<feature type="region of interest" description="Disordered" evidence="1">
    <location>
        <begin position="29"/>
        <end position="62"/>
    </location>
</feature>
<dbReference type="RefSeq" id="XP_029227934.1">
    <property type="nucleotide sequence ID" value="XM_029372298.1"/>
</dbReference>
<reference evidence="2 3" key="1">
    <citation type="journal article" date="2018" name="BMC Genomics">
        <title>Genomic comparison of Trypanosoma conorhini and Trypanosoma rangeli to Trypanosoma cruzi strains of high and low virulence.</title>
        <authorList>
            <person name="Bradwell K.R."/>
            <person name="Koparde V.N."/>
            <person name="Matveyev A.V."/>
            <person name="Serrano M.G."/>
            <person name="Alves J.M."/>
            <person name="Parikh H."/>
            <person name="Huang B."/>
            <person name="Lee V."/>
            <person name="Espinosa-Alvarez O."/>
            <person name="Ortiz P.A."/>
            <person name="Costa-Martins A.G."/>
            <person name="Teixeira M.M."/>
            <person name="Buck G.A."/>
        </authorList>
    </citation>
    <scope>NUCLEOTIDE SEQUENCE [LARGE SCALE GENOMIC DNA]</scope>
    <source>
        <strain evidence="2 3">025E</strain>
    </source>
</reference>
<gene>
    <name evidence="2" type="ORF">Tco025E_05399</name>
</gene>
<comment type="caution">
    <text evidence="2">The sequence shown here is derived from an EMBL/GenBank/DDBJ whole genome shotgun (WGS) entry which is preliminary data.</text>
</comment>
<dbReference type="OrthoDB" id="252820at2759"/>
<feature type="compositionally biased region" description="Low complexity" evidence="1">
    <location>
        <begin position="35"/>
        <end position="58"/>
    </location>
</feature>
<dbReference type="EMBL" id="MKKU01000282">
    <property type="protein sequence ID" value="RNF16819.1"/>
    <property type="molecule type" value="Genomic_DNA"/>
</dbReference>
<protein>
    <submittedName>
        <fullName evidence="2">Uncharacterized protein</fullName>
    </submittedName>
</protein>
<organism evidence="2 3">
    <name type="scientific">Trypanosoma conorhini</name>
    <dbReference type="NCBI Taxonomy" id="83891"/>
    <lineage>
        <taxon>Eukaryota</taxon>
        <taxon>Discoba</taxon>
        <taxon>Euglenozoa</taxon>
        <taxon>Kinetoplastea</taxon>
        <taxon>Metakinetoplastina</taxon>
        <taxon>Trypanosomatida</taxon>
        <taxon>Trypanosomatidae</taxon>
        <taxon>Trypanosoma</taxon>
    </lineage>
</organism>
<evidence type="ECO:0000256" key="1">
    <source>
        <dbReference type="SAM" id="MobiDB-lite"/>
    </source>
</evidence>
<evidence type="ECO:0000313" key="2">
    <source>
        <dbReference type="EMBL" id="RNF16819.1"/>
    </source>
</evidence>
<accession>A0A3R7ND36</accession>
<dbReference type="GeneID" id="40319010"/>
<dbReference type="AlphaFoldDB" id="A0A3R7ND36"/>
<proteinExistence type="predicted"/>
<keyword evidence="3" id="KW-1185">Reference proteome</keyword>
<name>A0A3R7ND36_9TRYP</name>
<evidence type="ECO:0000313" key="3">
    <source>
        <dbReference type="Proteomes" id="UP000284403"/>
    </source>
</evidence>